<evidence type="ECO:0000313" key="4">
    <source>
        <dbReference type="Proteomes" id="UP000006732"/>
    </source>
</evidence>
<name>A1ATL7_PELPD</name>
<dbReference type="InterPro" id="IPR004564">
    <property type="entry name" value="OM_lipoprot_carrier_LolA-like"/>
</dbReference>
<feature type="chain" id="PRO_5002632590" evidence="2">
    <location>
        <begin position="27"/>
        <end position="242"/>
    </location>
</feature>
<dbReference type="AlphaFoldDB" id="A1ATL7"/>
<accession>A1ATL7</accession>
<dbReference type="KEGG" id="ppd:Ppro_3092"/>
<dbReference type="RefSeq" id="WP_011736920.1">
    <property type="nucleotide sequence ID" value="NC_008609.1"/>
</dbReference>
<keyword evidence="3" id="KW-0449">Lipoprotein</keyword>
<dbReference type="eggNOG" id="COG2834">
    <property type="taxonomic scope" value="Bacteria"/>
</dbReference>
<dbReference type="HOGENOM" id="CLU_087560_2_2_7"/>
<dbReference type="SUPFAM" id="SSF89392">
    <property type="entry name" value="Prokaryotic lipoproteins and lipoprotein localization factors"/>
    <property type="match status" value="1"/>
</dbReference>
<reference evidence="3 4" key="1">
    <citation type="submission" date="2006-10" db="EMBL/GenBank/DDBJ databases">
        <title>Complete sequence of chromosome of Pelobacter propionicus DSM 2379.</title>
        <authorList>
            <consortium name="US DOE Joint Genome Institute"/>
            <person name="Copeland A."/>
            <person name="Lucas S."/>
            <person name="Lapidus A."/>
            <person name="Barry K."/>
            <person name="Detter J.C."/>
            <person name="Glavina del Rio T."/>
            <person name="Hammon N."/>
            <person name="Israni S."/>
            <person name="Dalin E."/>
            <person name="Tice H."/>
            <person name="Pitluck S."/>
            <person name="Saunders E."/>
            <person name="Brettin T."/>
            <person name="Bruce D."/>
            <person name="Han C."/>
            <person name="Tapia R."/>
            <person name="Schmutz J."/>
            <person name="Larimer F."/>
            <person name="Land M."/>
            <person name="Hauser L."/>
            <person name="Kyrpides N."/>
            <person name="Kim E."/>
            <person name="Lovley D."/>
            <person name="Richardson P."/>
        </authorList>
    </citation>
    <scope>NUCLEOTIDE SEQUENCE [LARGE SCALE GENOMIC DNA]</scope>
    <source>
        <strain evidence="4">DSM 2379 / NBRC 103807 / OttBd1</strain>
    </source>
</reference>
<dbReference type="Gene3D" id="2.50.20.10">
    <property type="entry name" value="Lipoprotein localisation LolA/LolB/LppX"/>
    <property type="match status" value="1"/>
</dbReference>
<evidence type="ECO:0000256" key="1">
    <source>
        <dbReference type="ARBA" id="ARBA00022729"/>
    </source>
</evidence>
<dbReference type="STRING" id="338966.Ppro_3092"/>
<evidence type="ECO:0000256" key="2">
    <source>
        <dbReference type="SAM" id="SignalP"/>
    </source>
</evidence>
<keyword evidence="1 2" id="KW-0732">Signal</keyword>
<feature type="signal peptide" evidence="2">
    <location>
        <begin position="1"/>
        <end position="26"/>
    </location>
</feature>
<gene>
    <name evidence="3" type="ordered locus">Ppro_3092</name>
</gene>
<sequence length="242" mass="26793">MKCRSRMFSSLFALFLLVMTSYPALAAEHPATLSDVVSALEKGYATLQDVQADFSQRTSVAGMKREQRGNGEMLLKRPGSSTAMFRFNYARPKQQIVSNGKQVWFYLPDSNQVMVSSMEAMFKGGNSIALSYLTGMGHVSRDFSISFARERQDKNGNYQLELLPKKPTAVLARLSLSVSGEAVARYLRQGNVRDIFPIVSSVVVDAGGNQTRIDYGRARVNRGISSSKFTFRPPPGVDVIQQ</sequence>
<dbReference type="PANTHER" id="PTHR35869">
    <property type="entry name" value="OUTER-MEMBRANE LIPOPROTEIN CARRIER PROTEIN"/>
    <property type="match status" value="1"/>
</dbReference>
<keyword evidence="4" id="KW-1185">Reference proteome</keyword>
<dbReference type="EMBL" id="CP000482">
    <property type="protein sequence ID" value="ABL00688.1"/>
    <property type="molecule type" value="Genomic_DNA"/>
</dbReference>
<dbReference type="PANTHER" id="PTHR35869:SF1">
    <property type="entry name" value="OUTER-MEMBRANE LIPOPROTEIN CARRIER PROTEIN"/>
    <property type="match status" value="1"/>
</dbReference>
<evidence type="ECO:0000313" key="3">
    <source>
        <dbReference type="EMBL" id="ABL00688.1"/>
    </source>
</evidence>
<dbReference type="InterPro" id="IPR029046">
    <property type="entry name" value="LolA/LolB/LppX"/>
</dbReference>
<organism evidence="3 4">
    <name type="scientific">Pelobacter propionicus (strain DSM 2379 / NBRC 103807 / OttBd1)</name>
    <dbReference type="NCBI Taxonomy" id="338966"/>
    <lineage>
        <taxon>Bacteria</taxon>
        <taxon>Pseudomonadati</taxon>
        <taxon>Thermodesulfobacteriota</taxon>
        <taxon>Desulfuromonadia</taxon>
        <taxon>Desulfuromonadales</taxon>
        <taxon>Desulfuromonadaceae</taxon>
        <taxon>Pelobacter</taxon>
    </lineage>
</organism>
<dbReference type="CDD" id="cd16325">
    <property type="entry name" value="LolA"/>
    <property type="match status" value="1"/>
</dbReference>
<dbReference type="Pfam" id="PF03548">
    <property type="entry name" value="LolA"/>
    <property type="match status" value="1"/>
</dbReference>
<proteinExistence type="predicted"/>
<protein>
    <submittedName>
        <fullName evidence="3">Outer membrane lipoprotein carrier protein LolA</fullName>
    </submittedName>
</protein>
<dbReference type="Proteomes" id="UP000006732">
    <property type="component" value="Chromosome"/>
</dbReference>